<keyword evidence="1" id="KW-1133">Transmembrane helix</keyword>
<evidence type="ECO:0000313" key="3">
    <source>
        <dbReference type="Proteomes" id="UP001139516"/>
    </source>
</evidence>
<protein>
    <submittedName>
        <fullName evidence="2">Uncharacterized protein</fullName>
    </submittedName>
</protein>
<evidence type="ECO:0000313" key="2">
    <source>
        <dbReference type="EMBL" id="MCK8788301.1"/>
    </source>
</evidence>
<keyword evidence="1" id="KW-0812">Transmembrane</keyword>
<accession>A0A9X1YDT5</accession>
<dbReference type="RefSeq" id="WP_248670341.1">
    <property type="nucleotide sequence ID" value="NZ_JALPRX010000280.1"/>
</dbReference>
<keyword evidence="1" id="KW-0472">Membrane</keyword>
<keyword evidence="3" id="KW-1185">Reference proteome</keyword>
<evidence type="ECO:0000256" key="1">
    <source>
        <dbReference type="SAM" id="Phobius"/>
    </source>
</evidence>
<dbReference type="EMBL" id="JALPRX010000280">
    <property type="protein sequence ID" value="MCK8788301.1"/>
    <property type="molecule type" value="Genomic_DNA"/>
</dbReference>
<reference evidence="2" key="1">
    <citation type="submission" date="2022-04" db="EMBL/GenBank/DDBJ databases">
        <title>Roseomonas acroporae sp. nov., isolated from coral Acropora digitifera.</title>
        <authorList>
            <person name="Sun H."/>
        </authorList>
    </citation>
    <scope>NUCLEOTIDE SEQUENCE</scope>
    <source>
        <strain evidence="2">NAR14</strain>
    </source>
</reference>
<dbReference type="Proteomes" id="UP001139516">
    <property type="component" value="Unassembled WGS sequence"/>
</dbReference>
<proteinExistence type="predicted"/>
<comment type="caution">
    <text evidence="2">The sequence shown here is derived from an EMBL/GenBank/DDBJ whole genome shotgun (WGS) entry which is preliminary data.</text>
</comment>
<name>A0A9X1YDT5_9PROT</name>
<feature type="transmembrane region" description="Helical" evidence="1">
    <location>
        <begin position="20"/>
        <end position="41"/>
    </location>
</feature>
<gene>
    <name evidence="2" type="ORF">M0638_28520</name>
</gene>
<dbReference type="AlphaFoldDB" id="A0A9X1YDT5"/>
<sequence>MLTIMLDVGWYGLGLTTRPVFYLSLGIVRLGVSIPALDRLLRREADDLRARRAAP</sequence>
<organism evidence="2 3">
    <name type="scientific">Roseomonas acroporae</name>
    <dbReference type="NCBI Taxonomy" id="2937791"/>
    <lineage>
        <taxon>Bacteria</taxon>
        <taxon>Pseudomonadati</taxon>
        <taxon>Pseudomonadota</taxon>
        <taxon>Alphaproteobacteria</taxon>
        <taxon>Acetobacterales</taxon>
        <taxon>Roseomonadaceae</taxon>
        <taxon>Roseomonas</taxon>
    </lineage>
</organism>